<evidence type="ECO:0000313" key="3">
    <source>
        <dbReference type="Proteomes" id="UP000503144"/>
    </source>
</evidence>
<evidence type="ECO:0000313" key="2">
    <source>
        <dbReference type="EMBL" id="QJB40226.1"/>
    </source>
</evidence>
<dbReference type="RefSeq" id="WP_168861507.1">
    <property type="nucleotide sequence ID" value="NZ_CP051204.2"/>
</dbReference>
<keyword evidence="1" id="KW-0732">Signal</keyword>
<accession>A0ABX6LJX6</accession>
<name>A0ABX6LJX6_9BACT</name>
<reference evidence="2" key="1">
    <citation type="submission" date="2020-09" db="EMBL/GenBank/DDBJ databases">
        <authorList>
            <person name="Kittiwongwattana C."/>
        </authorList>
    </citation>
    <scope>NUCLEOTIDE SEQUENCE</scope>
    <source>
        <strain evidence="2">1303</strain>
    </source>
</reference>
<organism evidence="2 3">
    <name type="scientific">Chitinophaga oryzae</name>
    <dbReference type="NCBI Taxonomy" id="2725414"/>
    <lineage>
        <taxon>Bacteria</taxon>
        <taxon>Pseudomonadati</taxon>
        <taxon>Bacteroidota</taxon>
        <taxon>Chitinophagia</taxon>
        <taxon>Chitinophagales</taxon>
        <taxon>Chitinophagaceae</taxon>
        <taxon>Chitinophaga</taxon>
    </lineage>
</organism>
<dbReference type="Proteomes" id="UP000503144">
    <property type="component" value="Chromosome"/>
</dbReference>
<keyword evidence="3" id="KW-1185">Reference proteome</keyword>
<proteinExistence type="predicted"/>
<feature type="signal peptide" evidence="1">
    <location>
        <begin position="1"/>
        <end position="19"/>
    </location>
</feature>
<evidence type="ECO:0000256" key="1">
    <source>
        <dbReference type="SAM" id="SignalP"/>
    </source>
</evidence>
<dbReference type="PROSITE" id="PS51257">
    <property type="entry name" value="PROKAR_LIPOPROTEIN"/>
    <property type="match status" value="1"/>
</dbReference>
<dbReference type="EMBL" id="CP051204">
    <property type="protein sequence ID" value="QJB40226.1"/>
    <property type="molecule type" value="Genomic_DNA"/>
</dbReference>
<evidence type="ECO:0008006" key="4">
    <source>
        <dbReference type="Google" id="ProtNLM"/>
    </source>
</evidence>
<feature type="chain" id="PRO_5045658814" description="Lipoprotein" evidence="1">
    <location>
        <begin position="20"/>
        <end position="108"/>
    </location>
</feature>
<sequence length="108" mass="12533">MKIMLMLMAAILISSCATTYNSRFTSAEVKPGISTQTVIARFGKPFKKSFEQIGDVLYEDFYYKETIYKDHWFEINNILHFQDGKLVSLEQGEERKLYQPAPVVRAQK</sequence>
<gene>
    <name evidence="2" type="ORF">HF324_21130</name>
</gene>
<protein>
    <recommendedName>
        <fullName evidence="4">Lipoprotein</fullName>
    </recommendedName>
</protein>